<dbReference type="RefSeq" id="WP_257766718.1">
    <property type="nucleotide sequence ID" value="NZ_CP102480.1"/>
</dbReference>
<comment type="cofactor">
    <cofactor evidence="1">
        <name>heme</name>
        <dbReference type="ChEBI" id="CHEBI:30413"/>
    </cofactor>
</comment>
<dbReference type="GO" id="GO:0046872">
    <property type="term" value="F:metal ion binding"/>
    <property type="evidence" value="ECO:0007669"/>
    <property type="project" value="UniProtKB-KW"/>
</dbReference>
<gene>
    <name evidence="11" type="ORF">NUH88_12370</name>
</gene>
<organism evidence="11 12">
    <name type="scientific">Nisaea acidiphila</name>
    <dbReference type="NCBI Taxonomy" id="1862145"/>
    <lineage>
        <taxon>Bacteria</taxon>
        <taxon>Pseudomonadati</taxon>
        <taxon>Pseudomonadota</taxon>
        <taxon>Alphaproteobacteria</taxon>
        <taxon>Rhodospirillales</taxon>
        <taxon>Thalassobaculaceae</taxon>
        <taxon>Nisaea</taxon>
    </lineage>
</organism>
<dbReference type="Pfam" id="PF01127">
    <property type="entry name" value="Sdh_cyt"/>
    <property type="match status" value="1"/>
</dbReference>
<evidence type="ECO:0000256" key="3">
    <source>
        <dbReference type="ARBA" id="ARBA00004370"/>
    </source>
</evidence>
<dbReference type="GO" id="GO:0016020">
    <property type="term" value="C:membrane"/>
    <property type="evidence" value="ECO:0007669"/>
    <property type="project" value="UniProtKB-SubCell"/>
</dbReference>
<keyword evidence="5 10" id="KW-0812">Transmembrane</keyword>
<evidence type="ECO:0000256" key="4">
    <source>
        <dbReference type="ARBA" id="ARBA00022617"/>
    </source>
</evidence>
<dbReference type="InterPro" id="IPR000701">
    <property type="entry name" value="SuccDH_FuR_B_TM-su"/>
</dbReference>
<evidence type="ECO:0000256" key="10">
    <source>
        <dbReference type="SAM" id="Phobius"/>
    </source>
</evidence>
<keyword evidence="6" id="KW-0479">Metal-binding</keyword>
<keyword evidence="9 10" id="KW-0472">Membrane</keyword>
<evidence type="ECO:0000313" key="12">
    <source>
        <dbReference type="Proteomes" id="UP001060336"/>
    </source>
</evidence>
<proteinExistence type="predicted"/>
<protein>
    <submittedName>
        <fullName evidence="11">Succinate dehydrogenase</fullName>
    </submittedName>
</protein>
<dbReference type="SUPFAM" id="SSF81343">
    <property type="entry name" value="Fumarate reductase respiratory complex transmembrane subunits"/>
    <property type="match status" value="1"/>
</dbReference>
<dbReference type="Proteomes" id="UP001060336">
    <property type="component" value="Chromosome"/>
</dbReference>
<evidence type="ECO:0000256" key="7">
    <source>
        <dbReference type="ARBA" id="ARBA00022989"/>
    </source>
</evidence>
<evidence type="ECO:0000256" key="2">
    <source>
        <dbReference type="ARBA" id="ARBA00004050"/>
    </source>
</evidence>
<dbReference type="Gene3D" id="1.20.1300.10">
    <property type="entry name" value="Fumarate reductase/succinate dehydrogenase, transmembrane subunit"/>
    <property type="match status" value="1"/>
</dbReference>
<dbReference type="PANTHER" id="PTHR41910">
    <property type="entry name" value="SUCCINATE DEHYDROGENASE 2 MEMBRANE SUBUNIT SDHC"/>
    <property type="match status" value="1"/>
</dbReference>
<evidence type="ECO:0000256" key="6">
    <source>
        <dbReference type="ARBA" id="ARBA00022723"/>
    </source>
</evidence>
<reference evidence="11" key="1">
    <citation type="submission" date="2022-08" db="EMBL/GenBank/DDBJ databases">
        <title>Nisaea acidiphila sp. nov., isolated from a marine algal debris and emended description of the genus Nisaea Urios et al. 2008.</title>
        <authorList>
            <person name="Kwon K."/>
        </authorList>
    </citation>
    <scope>NUCLEOTIDE SEQUENCE</scope>
    <source>
        <strain evidence="11">MEBiC11861</strain>
    </source>
</reference>
<dbReference type="InterPro" id="IPR034804">
    <property type="entry name" value="SQR/QFR_C/D"/>
</dbReference>
<keyword evidence="7 10" id="KW-1133">Transmembrane helix</keyword>
<dbReference type="InterPro" id="IPR039023">
    <property type="entry name" value="SdhC_prok"/>
</dbReference>
<comment type="subcellular location">
    <subcellularLocation>
        <location evidence="3">Membrane</location>
    </subcellularLocation>
</comment>
<evidence type="ECO:0000313" key="11">
    <source>
        <dbReference type="EMBL" id="UUX48210.1"/>
    </source>
</evidence>
<comment type="function">
    <text evidence="2">Membrane-anchoring subunit of succinate dehydrogenase (SDH).</text>
</comment>
<sequence>MIRASRNHPGWWAALGHRLSGLALALFLPAHFLVLGLALEGGDALDGMLVWTDRPLVKVAEWGLVMLLTLHLGFGLRVLALEFLPWRDPLKMLISLGAGASVLAGLVFWIMVA</sequence>
<accession>A0A9J7AMN1</accession>
<keyword evidence="8" id="KW-0408">Iron</keyword>
<feature type="transmembrane region" description="Helical" evidence="10">
    <location>
        <begin position="92"/>
        <end position="112"/>
    </location>
</feature>
<keyword evidence="12" id="KW-1185">Reference proteome</keyword>
<dbReference type="PANTHER" id="PTHR41910:SF1">
    <property type="entry name" value="SUCCINATE DEHYDROGENASE HYDROPHOBIC MEMBRANE ANCHOR SUBUNIT"/>
    <property type="match status" value="1"/>
</dbReference>
<keyword evidence="4" id="KW-0349">Heme</keyword>
<evidence type="ECO:0000256" key="9">
    <source>
        <dbReference type="ARBA" id="ARBA00023136"/>
    </source>
</evidence>
<evidence type="ECO:0000256" key="1">
    <source>
        <dbReference type="ARBA" id="ARBA00001971"/>
    </source>
</evidence>
<dbReference type="KEGG" id="naci:NUH88_12370"/>
<feature type="transmembrane region" description="Helical" evidence="10">
    <location>
        <begin position="59"/>
        <end position="80"/>
    </location>
</feature>
<dbReference type="AlphaFoldDB" id="A0A9J7AMN1"/>
<evidence type="ECO:0000256" key="8">
    <source>
        <dbReference type="ARBA" id="ARBA00023004"/>
    </source>
</evidence>
<feature type="transmembrane region" description="Helical" evidence="10">
    <location>
        <begin position="21"/>
        <end position="39"/>
    </location>
</feature>
<evidence type="ECO:0000256" key="5">
    <source>
        <dbReference type="ARBA" id="ARBA00022692"/>
    </source>
</evidence>
<name>A0A9J7AMN1_9PROT</name>
<dbReference type="EMBL" id="CP102480">
    <property type="protein sequence ID" value="UUX48210.1"/>
    <property type="molecule type" value="Genomic_DNA"/>
</dbReference>